<reference evidence="5 6" key="1">
    <citation type="submission" date="2015-05" db="EMBL/GenBank/DDBJ databases">
        <title>Complete genome sequence of a sulfur-oxidizing gammaproteobacterium strain HA5.</title>
        <authorList>
            <person name="Miura A."/>
            <person name="Kojima H."/>
            <person name="Fukui M."/>
        </authorList>
    </citation>
    <scope>NUCLEOTIDE SEQUENCE [LARGE SCALE GENOMIC DNA]</scope>
    <source>
        <strain evidence="5 6">HA5</strain>
    </source>
</reference>
<dbReference type="EMBL" id="AP014879">
    <property type="protein sequence ID" value="BAV34116.1"/>
    <property type="molecule type" value="Genomic_DNA"/>
</dbReference>
<evidence type="ECO:0000256" key="2">
    <source>
        <dbReference type="ARBA" id="ARBA00022676"/>
    </source>
</evidence>
<protein>
    <submittedName>
        <fullName evidence="5">Glycosyl transferase</fullName>
    </submittedName>
</protein>
<proteinExistence type="inferred from homology"/>
<dbReference type="KEGG" id="slim:SCL_1818"/>
<dbReference type="Pfam" id="PF13641">
    <property type="entry name" value="Glyco_tranf_2_3"/>
    <property type="match status" value="1"/>
</dbReference>
<keyword evidence="2" id="KW-0328">Glycosyltransferase</keyword>
<evidence type="ECO:0000313" key="5">
    <source>
        <dbReference type="EMBL" id="BAV34116.1"/>
    </source>
</evidence>
<keyword evidence="4" id="KW-0812">Transmembrane</keyword>
<keyword evidence="4" id="KW-1133">Transmembrane helix</keyword>
<gene>
    <name evidence="5" type="ORF">SCL_1818</name>
</gene>
<keyword evidence="4" id="KW-0472">Membrane</keyword>
<keyword evidence="6" id="KW-1185">Reference proteome</keyword>
<dbReference type="AlphaFoldDB" id="A0A1B4XH41"/>
<dbReference type="GO" id="GO:0016757">
    <property type="term" value="F:glycosyltransferase activity"/>
    <property type="evidence" value="ECO:0007669"/>
    <property type="project" value="UniProtKB-KW"/>
</dbReference>
<dbReference type="CDD" id="cd06438">
    <property type="entry name" value="EpsO_like"/>
    <property type="match status" value="1"/>
</dbReference>
<dbReference type="InParanoid" id="A0A1B4XH41"/>
<comment type="similarity">
    <text evidence="1">Belongs to the glycosyltransferase 2 family.</text>
</comment>
<keyword evidence="3 5" id="KW-0808">Transferase</keyword>
<organism evidence="5 6">
    <name type="scientific">Sulfuricaulis limicola</name>
    <dbReference type="NCBI Taxonomy" id="1620215"/>
    <lineage>
        <taxon>Bacteria</taxon>
        <taxon>Pseudomonadati</taxon>
        <taxon>Pseudomonadota</taxon>
        <taxon>Gammaproteobacteria</taxon>
        <taxon>Acidiferrobacterales</taxon>
        <taxon>Acidiferrobacteraceae</taxon>
        <taxon>Sulfuricaulis</taxon>
    </lineage>
</organism>
<evidence type="ECO:0000256" key="4">
    <source>
        <dbReference type="SAM" id="Phobius"/>
    </source>
</evidence>
<dbReference type="PANTHER" id="PTHR43630">
    <property type="entry name" value="POLY-BETA-1,6-N-ACETYL-D-GLUCOSAMINE SYNTHASE"/>
    <property type="match status" value="1"/>
</dbReference>
<dbReference type="SUPFAM" id="SSF53448">
    <property type="entry name" value="Nucleotide-diphospho-sugar transferases"/>
    <property type="match status" value="1"/>
</dbReference>
<evidence type="ECO:0000256" key="1">
    <source>
        <dbReference type="ARBA" id="ARBA00006739"/>
    </source>
</evidence>
<evidence type="ECO:0000256" key="3">
    <source>
        <dbReference type="ARBA" id="ARBA00022679"/>
    </source>
</evidence>
<dbReference type="Gene3D" id="3.90.550.10">
    <property type="entry name" value="Spore Coat Polysaccharide Biosynthesis Protein SpsA, Chain A"/>
    <property type="match status" value="1"/>
</dbReference>
<dbReference type="OrthoDB" id="9797391at2"/>
<dbReference type="InterPro" id="IPR029044">
    <property type="entry name" value="Nucleotide-diphossugar_trans"/>
</dbReference>
<accession>A0A1B4XH41</accession>
<name>A0A1B4XH41_9GAMM</name>
<feature type="transmembrane region" description="Helical" evidence="4">
    <location>
        <begin position="300"/>
        <end position="323"/>
    </location>
</feature>
<dbReference type="PANTHER" id="PTHR43630:SF1">
    <property type="entry name" value="POLY-BETA-1,6-N-ACETYL-D-GLUCOSAMINE SYNTHASE"/>
    <property type="match status" value="1"/>
</dbReference>
<evidence type="ECO:0000313" key="6">
    <source>
        <dbReference type="Proteomes" id="UP000243180"/>
    </source>
</evidence>
<dbReference type="Proteomes" id="UP000243180">
    <property type="component" value="Chromosome"/>
</dbReference>
<feature type="transmembrane region" description="Helical" evidence="4">
    <location>
        <begin position="330"/>
        <end position="347"/>
    </location>
</feature>
<sequence length="394" mass="43888">MTTMMNMILFVLALPATAVSLYLLLFTLLSSAPPATLRSSRRPHFDVIVPAHNEAAVIEGVIASLRQLDWPADGFRILVVADNCTDTTAELARAAGAEVLERHDTQRRGKGHALDFAFRASQVHGSAYAVVVVDADTQVSPNLLEAFAARIELGAKVIQAHYGVLNAQASWRTRLMAIALASFHRVRSRGRERLQLSCGIRGNGWCITHRLLRQVPYQAYSLAEDIEYGIDLGLAGFRVHYADEAQVAAMMVTDEQAARSQRQRWEDGRWQLIRSRTLPLLQAAMGRGGRVCLDLALDLLVLPLSYVALNTAVLIVLAGIAWLWEPSMEIWLWLGLGCGMGLLLYVLRGWQLSNVGWRGLVDLLRAPFFVLWKVLLMLRARGSVEWIRTKREQS</sequence>